<accession>A0A8S5L9Q8</accession>
<proteinExistence type="predicted"/>
<sequence>MEKQLTEKQKYWIERQRKAELLLVATWVLTPIKDMLDILQTIKRNNGLKSIREARNEIYTTLLFNERLMID</sequence>
<dbReference type="EMBL" id="BK014662">
    <property type="protein sequence ID" value="DAD66623.1"/>
    <property type="molecule type" value="Genomic_DNA"/>
</dbReference>
<reference evidence="1" key="1">
    <citation type="journal article" date="2021" name="Proc. Natl. Acad. Sci. U.S.A.">
        <title>A Catalog of Tens of Thousands of Viruses from Human Metagenomes Reveals Hidden Associations with Chronic Diseases.</title>
        <authorList>
            <person name="Tisza M.J."/>
            <person name="Buck C.B."/>
        </authorList>
    </citation>
    <scope>NUCLEOTIDE SEQUENCE</scope>
    <source>
        <strain evidence="1">CtPuP5</strain>
    </source>
</reference>
<organism evidence="1">
    <name type="scientific">Myoviridae sp. ctPuP5</name>
    <dbReference type="NCBI Taxonomy" id="2823543"/>
    <lineage>
        <taxon>Viruses</taxon>
        <taxon>Duplodnaviria</taxon>
        <taxon>Heunggongvirae</taxon>
        <taxon>Uroviricota</taxon>
        <taxon>Caudoviricetes</taxon>
    </lineage>
</organism>
<evidence type="ECO:0000313" key="1">
    <source>
        <dbReference type="EMBL" id="DAD66623.1"/>
    </source>
</evidence>
<protein>
    <submittedName>
        <fullName evidence="1">Uncharacterized protein</fullName>
    </submittedName>
</protein>
<name>A0A8S5L9Q8_9CAUD</name>